<evidence type="ECO:0008006" key="5">
    <source>
        <dbReference type="Google" id="ProtNLM"/>
    </source>
</evidence>
<proteinExistence type="predicted"/>
<comment type="caution">
    <text evidence="3">The sequence shown here is derived from an EMBL/GenBank/DDBJ whole genome shotgun (WGS) entry which is preliminary data.</text>
</comment>
<keyword evidence="4" id="KW-1185">Reference proteome</keyword>
<dbReference type="InterPro" id="IPR024466">
    <property type="entry name" value="CHP02679_N"/>
</dbReference>
<dbReference type="Pfam" id="PF11796">
    <property type="entry name" value="DUF3323"/>
    <property type="match status" value="1"/>
</dbReference>
<sequence length="451" mass="47755">MSTAPADCSRGWCPDGACHGARLDSLLTPEARWLWEQLAARADKRGERSMTGGTTVITAPEGAGQRAAVLGLIGTRILAPGERCRIRLEELTLRLRRHGARLTPGAVAAHAVGRPLGSAVAERARQTARAGGLRLLRARLGAALPGQAPVRPSDEGWEELHHTGRVARILQHPAPEELLRRGAEVLRLLPVRGCVDRRVLAHRVTGDPHGLDAGSDLAGLVLAEAALAGVTAPGMPLRAAWSRLRVALDALSGGLLSVGVHPKGWTLPARHPCILPPYTLAEATWPGPDREEDSWVFVTENPSITAAALALPANVPVRLLCTAGTVSAVEVDALARLADSGWRIAVRADFDAAGLALVRTVLAAVPQAEAWHMTADYYTASLHPSPFEPVALAPDRLGDTPWDPSLAASMRACGQAAYEEGLIDELLTDLHEGRPSAGAPAHGHPRANRRL</sequence>
<name>A0A918YQJ0_9ACTN</name>
<reference evidence="3" key="2">
    <citation type="submission" date="2020-09" db="EMBL/GenBank/DDBJ databases">
        <authorList>
            <person name="Sun Q."/>
            <person name="Ohkuma M."/>
        </authorList>
    </citation>
    <scope>NUCLEOTIDE SEQUENCE</scope>
    <source>
        <strain evidence="3">JCM 4714</strain>
    </source>
</reference>
<feature type="domain" description="Conserved hypothetical protein CHP02679 N terminus" evidence="2">
    <location>
        <begin position="63"/>
        <end position="262"/>
    </location>
</feature>
<gene>
    <name evidence="3" type="ORF">GCM10010339_73390</name>
</gene>
<accession>A0A918YQJ0</accession>
<dbReference type="Pfam" id="PF09664">
    <property type="entry name" value="DUF2399"/>
    <property type="match status" value="1"/>
</dbReference>
<evidence type="ECO:0000259" key="1">
    <source>
        <dbReference type="Pfam" id="PF09664"/>
    </source>
</evidence>
<reference evidence="3" key="1">
    <citation type="journal article" date="2014" name="Int. J. Syst. Evol. Microbiol.">
        <title>Complete genome sequence of Corynebacterium casei LMG S-19264T (=DSM 44701T), isolated from a smear-ripened cheese.</title>
        <authorList>
            <consortium name="US DOE Joint Genome Institute (JGI-PGF)"/>
            <person name="Walter F."/>
            <person name="Albersmeier A."/>
            <person name="Kalinowski J."/>
            <person name="Ruckert C."/>
        </authorList>
    </citation>
    <scope>NUCLEOTIDE SEQUENCE</scope>
    <source>
        <strain evidence="3">JCM 4714</strain>
    </source>
</reference>
<organism evidence="3 4">
    <name type="scientific">Streptomyces alanosinicus</name>
    <dbReference type="NCBI Taxonomy" id="68171"/>
    <lineage>
        <taxon>Bacteria</taxon>
        <taxon>Bacillati</taxon>
        <taxon>Actinomycetota</taxon>
        <taxon>Actinomycetes</taxon>
        <taxon>Kitasatosporales</taxon>
        <taxon>Streptomycetaceae</taxon>
        <taxon>Streptomyces</taxon>
    </lineage>
</organism>
<evidence type="ECO:0000313" key="3">
    <source>
        <dbReference type="EMBL" id="GHE11928.1"/>
    </source>
</evidence>
<dbReference type="InterPro" id="IPR024465">
    <property type="entry name" value="DUF2399"/>
</dbReference>
<dbReference type="AlphaFoldDB" id="A0A918YQJ0"/>
<evidence type="ECO:0000259" key="2">
    <source>
        <dbReference type="Pfam" id="PF11796"/>
    </source>
</evidence>
<dbReference type="Proteomes" id="UP000655443">
    <property type="component" value="Unassembled WGS sequence"/>
</dbReference>
<protein>
    <recommendedName>
        <fullName evidence="5">DUF2399 domain-containing protein</fullName>
    </recommendedName>
</protein>
<evidence type="ECO:0000313" key="4">
    <source>
        <dbReference type="Proteomes" id="UP000655443"/>
    </source>
</evidence>
<dbReference type="EMBL" id="BMVG01000031">
    <property type="protein sequence ID" value="GHE11928.1"/>
    <property type="molecule type" value="Genomic_DNA"/>
</dbReference>
<dbReference type="RefSeq" id="WP_189957948.1">
    <property type="nucleotide sequence ID" value="NZ_BMVG01000031.1"/>
</dbReference>
<feature type="domain" description="DUF2399" evidence="1">
    <location>
        <begin position="279"/>
        <end position="430"/>
    </location>
</feature>